<protein>
    <submittedName>
        <fullName evidence="1">Uncharacterized protein</fullName>
    </submittedName>
</protein>
<accession>A0A9D4JHH8</accession>
<keyword evidence="2" id="KW-1185">Reference proteome</keyword>
<proteinExistence type="predicted"/>
<reference evidence="1" key="1">
    <citation type="journal article" date="2019" name="bioRxiv">
        <title>The Genome of the Zebra Mussel, Dreissena polymorpha: A Resource for Invasive Species Research.</title>
        <authorList>
            <person name="McCartney M.A."/>
            <person name="Auch B."/>
            <person name="Kono T."/>
            <person name="Mallez S."/>
            <person name="Zhang Y."/>
            <person name="Obille A."/>
            <person name="Becker A."/>
            <person name="Abrahante J.E."/>
            <person name="Garbe J."/>
            <person name="Badalamenti J.P."/>
            <person name="Herman A."/>
            <person name="Mangelson H."/>
            <person name="Liachko I."/>
            <person name="Sullivan S."/>
            <person name="Sone E.D."/>
            <person name="Koren S."/>
            <person name="Silverstein K.A.T."/>
            <person name="Beckman K.B."/>
            <person name="Gohl D.M."/>
        </authorList>
    </citation>
    <scope>NUCLEOTIDE SEQUENCE</scope>
    <source>
        <strain evidence="1">Duluth1</strain>
        <tissue evidence="1">Whole animal</tissue>
    </source>
</reference>
<dbReference type="EMBL" id="JAIWYP010000006">
    <property type="protein sequence ID" value="KAH3807787.1"/>
    <property type="molecule type" value="Genomic_DNA"/>
</dbReference>
<reference evidence="1" key="2">
    <citation type="submission" date="2020-11" db="EMBL/GenBank/DDBJ databases">
        <authorList>
            <person name="McCartney M.A."/>
            <person name="Auch B."/>
            <person name="Kono T."/>
            <person name="Mallez S."/>
            <person name="Becker A."/>
            <person name="Gohl D.M."/>
            <person name="Silverstein K.A.T."/>
            <person name="Koren S."/>
            <person name="Bechman K.B."/>
            <person name="Herman A."/>
            <person name="Abrahante J.E."/>
            <person name="Garbe J."/>
        </authorList>
    </citation>
    <scope>NUCLEOTIDE SEQUENCE</scope>
    <source>
        <strain evidence="1">Duluth1</strain>
        <tissue evidence="1">Whole animal</tissue>
    </source>
</reference>
<comment type="caution">
    <text evidence="1">The sequence shown here is derived from an EMBL/GenBank/DDBJ whole genome shotgun (WGS) entry which is preliminary data.</text>
</comment>
<evidence type="ECO:0000313" key="2">
    <source>
        <dbReference type="Proteomes" id="UP000828390"/>
    </source>
</evidence>
<name>A0A9D4JHH8_DREPO</name>
<gene>
    <name evidence="1" type="ORF">DPMN_136135</name>
</gene>
<evidence type="ECO:0000313" key="1">
    <source>
        <dbReference type="EMBL" id="KAH3807787.1"/>
    </source>
</evidence>
<dbReference type="AlphaFoldDB" id="A0A9D4JHH8"/>
<dbReference type="Proteomes" id="UP000828390">
    <property type="component" value="Unassembled WGS sequence"/>
</dbReference>
<sequence length="122" mass="14075">MAGTSSDINRQEWTHRIRRSRIAVVETHSQTRNSNEQCRYVSLAKTGVIIYLGGRAFNILVRICLCGRYVNKEHLLSQYLIHADEFKDGAELHLDDRCQYNSIDGRLEKVCFCPRDIPIPLP</sequence>
<organism evidence="1 2">
    <name type="scientific">Dreissena polymorpha</name>
    <name type="common">Zebra mussel</name>
    <name type="synonym">Mytilus polymorpha</name>
    <dbReference type="NCBI Taxonomy" id="45954"/>
    <lineage>
        <taxon>Eukaryota</taxon>
        <taxon>Metazoa</taxon>
        <taxon>Spiralia</taxon>
        <taxon>Lophotrochozoa</taxon>
        <taxon>Mollusca</taxon>
        <taxon>Bivalvia</taxon>
        <taxon>Autobranchia</taxon>
        <taxon>Heteroconchia</taxon>
        <taxon>Euheterodonta</taxon>
        <taxon>Imparidentia</taxon>
        <taxon>Neoheterodontei</taxon>
        <taxon>Myida</taxon>
        <taxon>Dreissenoidea</taxon>
        <taxon>Dreissenidae</taxon>
        <taxon>Dreissena</taxon>
    </lineage>
</organism>